<dbReference type="InterPro" id="IPR050494">
    <property type="entry name" value="Ser_Thr_dual-spec_kinase"/>
</dbReference>
<name>A0A9P1CMB8_9DINO</name>
<evidence type="ECO:0000313" key="11">
    <source>
        <dbReference type="EMBL" id="CAL4780820.1"/>
    </source>
</evidence>
<evidence type="ECO:0000256" key="4">
    <source>
        <dbReference type="ARBA" id="ARBA00022777"/>
    </source>
</evidence>
<evidence type="ECO:0000259" key="8">
    <source>
        <dbReference type="PROSITE" id="PS50011"/>
    </source>
</evidence>
<evidence type="ECO:0000256" key="1">
    <source>
        <dbReference type="ARBA" id="ARBA00022527"/>
    </source>
</evidence>
<proteinExistence type="predicted"/>
<keyword evidence="5" id="KW-0067">ATP-binding</keyword>
<feature type="chain" id="PRO_5043270565" evidence="7">
    <location>
        <begin position="20"/>
        <end position="750"/>
    </location>
</feature>
<keyword evidence="1" id="KW-0723">Serine/threonine-protein kinase</keyword>
<dbReference type="GO" id="GO:0005524">
    <property type="term" value="F:ATP binding"/>
    <property type="evidence" value="ECO:0007669"/>
    <property type="project" value="UniProtKB-KW"/>
</dbReference>
<dbReference type="SMART" id="SM00220">
    <property type="entry name" value="S_TKc"/>
    <property type="match status" value="1"/>
</dbReference>
<keyword evidence="4 11" id="KW-0418">Kinase</keyword>
<evidence type="ECO:0000256" key="3">
    <source>
        <dbReference type="ARBA" id="ARBA00022741"/>
    </source>
</evidence>
<keyword evidence="3" id="KW-0547">Nucleotide-binding</keyword>
<evidence type="ECO:0000256" key="5">
    <source>
        <dbReference type="ARBA" id="ARBA00022840"/>
    </source>
</evidence>
<evidence type="ECO:0000256" key="7">
    <source>
        <dbReference type="SAM" id="SignalP"/>
    </source>
</evidence>
<dbReference type="PROSITE" id="PS50011">
    <property type="entry name" value="PROTEIN_KINASE_DOM"/>
    <property type="match status" value="1"/>
</dbReference>
<keyword evidence="2" id="KW-0808">Transferase</keyword>
<gene>
    <name evidence="9" type="ORF">C1SCF055_LOCUS20249</name>
</gene>
<comment type="caution">
    <text evidence="9">The sequence shown here is derived from an EMBL/GenBank/DDBJ whole genome shotgun (WGS) entry which is preliminary data.</text>
</comment>
<feature type="region of interest" description="Disordered" evidence="6">
    <location>
        <begin position="154"/>
        <end position="328"/>
    </location>
</feature>
<keyword evidence="12" id="KW-1185">Reference proteome</keyword>
<dbReference type="InterPro" id="IPR011009">
    <property type="entry name" value="Kinase-like_dom_sf"/>
</dbReference>
<sequence>MALKSGVFACLILALCVSCENLGKETEKSGAPFLPRSENLGQETEKSGVPFLPRSENLGQETEKSGVPFWPRSENLGKETEKSGVPFWPRSENLGQETEKSGAPFLPRSENLGQETEKSGVPFWPRSPIFWPRSENVGKETEKSGVPFWSKNSARRLRKAERSENLGQETEKSGAPFLPRSENLGQETEKSGVPFWPRSKNVGKETEKSGVPFWPRSENLGKETEKSGSSENVGKETEKSGVPFWPRSENLGKETEKSGVPFWPRSENVGKETEKSGVPFLPRSENLGKETEKSGVPFLPRSENLGKETEKSGVPFLPRSENLGKETEKSGGLRTLVRGVPWGEGWGWLQDILAEAWSEQILPGWPPMTKMDSARVEHGEEVWTKLSIRVRRDVCGGHAREQMSQQGLASGEVLAQRYRMVRLVGEGHFTKAYLAEDQKEHRQVCIKRHRNLPIEAPGDGTLRQKPALADFFVVAQRLHEVDRGGRFFPVLQDAFFDLVGYTVESMLEGKNCSVLATENPAFFHDLPNLRLVAFGVLSGLMLLDKAGIVHNDIKPDNLIWTKDGGPRVKIVDFGCARIDQREKTGLNWALAEGGAGHLGKWSPEMTLRLPIGHRSDIWGAAVSLCELHCGRVVWRSEVDSAEVVMAQALGLCNLRDGLPASLLRRSPLDVRQLYTPAPRHWPLRRAAAHLEAVRPKRWGLDQILGPQWQDSSKVEFGEFLLAALVLDPAFRLSAEELLECCSFLNPEVLQ</sequence>
<dbReference type="EMBL" id="CAMXCT010001841">
    <property type="protein sequence ID" value="CAI3993508.1"/>
    <property type="molecule type" value="Genomic_DNA"/>
</dbReference>
<dbReference type="PANTHER" id="PTHR24058">
    <property type="entry name" value="DUAL SPECIFICITY PROTEIN KINASE"/>
    <property type="match status" value="1"/>
</dbReference>
<organism evidence="9">
    <name type="scientific">Cladocopium goreaui</name>
    <dbReference type="NCBI Taxonomy" id="2562237"/>
    <lineage>
        <taxon>Eukaryota</taxon>
        <taxon>Sar</taxon>
        <taxon>Alveolata</taxon>
        <taxon>Dinophyceae</taxon>
        <taxon>Suessiales</taxon>
        <taxon>Symbiodiniaceae</taxon>
        <taxon>Cladocopium</taxon>
    </lineage>
</organism>
<keyword evidence="7" id="KW-0732">Signal</keyword>
<feature type="compositionally biased region" description="Basic and acidic residues" evidence="6">
    <location>
        <begin position="219"/>
        <end position="239"/>
    </location>
</feature>
<evidence type="ECO:0000313" key="9">
    <source>
        <dbReference type="EMBL" id="CAI3993508.1"/>
    </source>
</evidence>
<dbReference type="EMBL" id="CAMXCT020001841">
    <property type="protein sequence ID" value="CAL1146883.1"/>
    <property type="molecule type" value="Genomic_DNA"/>
</dbReference>
<evidence type="ECO:0000313" key="12">
    <source>
        <dbReference type="Proteomes" id="UP001152797"/>
    </source>
</evidence>
<reference evidence="9" key="1">
    <citation type="submission" date="2022-10" db="EMBL/GenBank/DDBJ databases">
        <authorList>
            <person name="Chen Y."/>
            <person name="Dougan E. K."/>
            <person name="Chan C."/>
            <person name="Rhodes N."/>
            <person name="Thang M."/>
        </authorList>
    </citation>
    <scope>NUCLEOTIDE SEQUENCE</scope>
</reference>
<dbReference type="Proteomes" id="UP001152797">
    <property type="component" value="Unassembled WGS sequence"/>
</dbReference>
<evidence type="ECO:0000313" key="10">
    <source>
        <dbReference type="EMBL" id="CAL1146883.1"/>
    </source>
</evidence>
<protein>
    <submittedName>
        <fullName evidence="11">Serine/threonine-protein kinase PknB</fullName>
    </submittedName>
</protein>
<evidence type="ECO:0000256" key="2">
    <source>
        <dbReference type="ARBA" id="ARBA00022679"/>
    </source>
</evidence>
<dbReference type="EMBL" id="CAMXCT030001841">
    <property type="protein sequence ID" value="CAL4780820.1"/>
    <property type="molecule type" value="Genomic_DNA"/>
</dbReference>
<reference evidence="10" key="2">
    <citation type="submission" date="2024-04" db="EMBL/GenBank/DDBJ databases">
        <authorList>
            <person name="Chen Y."/>
            <person name="Shah S."/>
            <person name="Dougan E. K."/>
            <person name="Thang M."/>
            <person name="Chan C."/>
        </authorList>
    </citation>
    <scope>NUCLEOTIDE SEQUENCE [LARGE SCALE GENOMIC DNA]</scope>
</reference>
<accession>A0A9P1CMB8</accession>
<feature type="region of interest" description="Disordered" evidence="6">
    <location>
        <begin position="26"/>
        <end position="123"/>
    </location>
</feature>
<dbReference type="InterPro" id="IPR000719">
    <property type="entry name" value="Prot_kinase_dom"/>
</dbReference>
<dbReference type="GO" id="GO:0004674">
    <property type="term" value="F:protein serine/threonine kinase activity"/>
    <property type="evidence" value="ECO:0007669"/>
    <property type="project" value="UniProtKB-KW"/>
</dbReference>
<dbReference type="Pfam" id="PF00069">
    <property type="entry name" value="Pkinase"/>
    <property type="match status" value="1"/>
</dbReference>
<dbReference type="Gene3D" id="1.10.510.10">
    <property type="entry name" value="Transferase(Phosphotransferase) domain 1"/>
    <property type="match status" value="1"/>
</dbReference>
<feature type="domain" description="Protein kinase" evidence="8">
    <location>
        <begin position="418"/>
        <end position="744"/>
    </location>
</feature>
<feature type="signal peptide" evidence="7">
    <location>
        <begin position="1"/>
        <end position="19"/>
    </location>
</feature>
<dbReference type="Gene3D" id="3.30.200.20">
    <property type="entry name" value="Phosphorylase Kinase, domain 1"/>
    <property type="match status" value="1"/>
</dbReference>
<feature type="compositionally biased region" description="Basic and acidic residues" evidence="6">
    <location>
        <begin position="160"/>
        <end position="172"/>
    </location>
</feature>
<dbReference type="OrthoDB" id="5979581at2759"/>
<dbReference type="SUPFAM" id="SSF56112">
    <property type="entry name" value="Protein kinase-like (PK-like)"/>
    <property type="match status" value="1"/>
</dbReference>
<evidence type="ECO:0000256" key="6">
    <source>
        <dbReference type="SAM" id="MobiDB-lite"/>
    </source>
</evidence>
<dbReference type="AlphaFoldDB" id="A0A9P1CMB8"/>